<feature type="compositionally biased region" description="Basic and acidic residues" evidence="1">
    <location>
        <begin position="63"/>
        <end position="74"/>
    </location>
</feature>
<feature type="region of interest" description="Disordered" evidence="1">
    <location>
        <begin position="16"/>
        <end position="203"/>
    </location>
</feature>
<evidence type="ECO:0000313" key="3">
    <source>
        <dbReference type="Proteomes" id="UP000585474"/>
    </source>
</evidence>
<feature type="compositionally biased region" description="Basic and acidic residues" evidence="1">
    <location>
        <begin position="107"/>
        <end position="130"/>
    </location>
</feature>
<dbReference type="PANTHER" id="PTHR34802">
    <property type="entry name" value="CHORISMATE SYNTHASE"/>
    <property type="match status" value="1"/>
</dbReference>
<comment type="caution">
    <text evidence="2">The sequence shown here is derived from an EMBL/GenBank/DDBJ whole genome shotgun (WGS) entry which is preliminary data.</text>
</comment>
<dbReference type="OrthoDB" id="1923709at2759"/>
<gene>
    <name evidence="2" type="ORF">Acr_08g0008940</name>
</gene>
<evidence type="ECO:0000313" key="2">
    <source>
        <dbReference type="EMBL" id="GFY92498.1"/>
    </source>
</evidence>
<dbReference type="PANTHER" id="PTHR34802:SF1">
    <property type="entry name" value="CHORISMATE SYNTHASE"/>
    <property type="match status" value="1"/>
</dbReference>
<dbReference type="AlphaFoldDB" id="A0A7J0F1D2"/>
<proteinExistence type="predicted"/>
<feature type="compositionally biased region" description="Polar residues" evidence="1">
    <location>
        <begin position="175"/>
        <end position="194"/>
    </location>
</feature>
<accession>A0A7J0F1D2</accession>
<dbReference type="EMBL" id="BJWL01000008">
    <property type="protein sequence ID" value="GFY92498.1"/>
    <property type="molecule type" value="Genomic_DNA"/>
</dbReference>
<organism evidence="2 3">
    <name type="scientific">Actinidia rufa</name>
    <dbReference type="NCBI Taxonomy" id="165716"/>
    <lineage>
        <taxon>Eukaryota</taxon>
        <taxon>Viridiplantae</taxon>
        <taxon>Streptophyta</taxon>
        <taxon>Embryophyta</taxon>
        <taxon>Tracheophyta</taxon>
        <taxon>Spermatophyta</taxon>
        <taxon>Magnoliopsida</taxon>
        <taxon>eudicotyledons</taxon>
        <taxon>Gunneridae</taxon>
        <taxon>Pentapetalae</taxon>
        <taxon>asterids</taxon>
        <taxon>Ericales</taxon>
        <taxon>Actinidiaceae</taxon>
        <taxon>Actinidia</taxon>
    </lineage>
</organism>
<reference evidence="2 3" key="1">
    <citation type="submission" date="2019-07" db="EMBL/GenBank/DDBJ databases">
        <title>De Novo Assembly of kiwifruit Actinidia rufa.</title>
        <authorList>
            <person name="Sugita-Konishi S."/>
            <person name="Sato K."/>
            <person name="Mori E."/>
            <person name="Abe Y."/>
            <person name="Kisaki G."/>
            <person name="Hamano K."/>
            <person name="Suezawa K."/>
            <person name="Otani M."/>
            <person name="Fukuda T."/>
            <person name="Manabe T."/>
            <person name="Gomi K."/>
            <person name="Tabuchi M."/>
            <person name="Akimitsu K."/>
            <person name="Kataoka I."/>
        </authorList>
    </citation>
    <scope>NUCLEOTIDE SEQUENCE [LARGE SCALE GENOMIC DNA]</scope>
    <source>
        <strain evidence="3">cv. Fuchu</strain>
    </source>
</reference>
<dbReference type="Proteomes" id="UP000585474">
    <property type="component" value="Unassembled WGS sequence"/>
</dbReference>
<feature type="compositionally biased region" description="Low complexity" evidence="1">
    <location>
        <begin position="23"/>
        <end position="34"/>
    </location>
</feature>
<name>A0A7J0F1D2_9ERIC</name>
<sequence length="1065" mass="117858">MQNEYWVCDPMNYVHPHADSGRRNSNQSRRSWQSSEHDGLLGSGSFPKPSGYAAELSAPNVRPNDHYQLKKSNEPYHPPRLYKAIPHSRRDTHDSYNDETFGSLECTSHDKAEEERRRRDSFELMRKEQQKTLQEQQKLNPVKHKDGHVSDITELLEDTKDGERVFNKSNDLDDSMTQTVSNDDSHKSSSQTPGSRPLVPPGFKSTILEKISSVRSVIHSHAAEVGRTEIEESLYHAKPIVQNGTLNNQEGTQLAQKMGFRDLQQHEITSIHTPSLNKGEQIVDSSADLEVSYKKLGADNQLYRTSSLSEASETQDGSESVVSATKKVTGHKIVNNSKQDQSTTILEKLFGSVTTVNSSESSGFIKVRNVIQGLYGAMRALVHSVVGLCIPSRIVDFKVPFVMFRGSRHTVGKSICSKEVTLAPSVFLLGGGFMLKGKSDTFDFFMIQHHDTEHDDSWSSNAVQSSKFARWFLEDEKKTAEDPQQVRTSDLFSLIVGGEKCGTQISDVKATNQITPAFPFQSSELANNIHLTLNMTSSTIGISDQFFNSSRQEAVPAILTCEDLEQTILSEYTESTSAFQAPVEGWSSSGVKTQESKAGIDNLASQHLLSLLQKGGGLRDNIDSQNLDSGSSEKLHTSEGAIAVGAFDSSREEKAESAHHSEKTLTLETLFGSAFMKELQSIEAPVSVQRGSVGSARIDMSEPHGLPFGVMGDGLFPTSTVGIGSDRSSHESNIGQSSQGLQSKSDKIENWLGFDDTQVEANPSNLQNNVVSKLGGFNVAADIQLPAEETLITVGDPVNAPISMFMSASNSNQEEYLSSNKRVNISEKLATLNTVFNDERAMEGQEGPPFVHRPYDPMDPEIPFRNVHAQPLSHQFPPPQMNHGRPLYHPLDSHPTHVSSQMNFMAPERILNRDAPANHQFSENMLHPPFHHPQPGPARFDLPHHSMLQQMQMQMPGSFRPPRPLQELPRGGLLPPQPSNHETNYMQAQNPIQGLPFGHQQPNLGGIGMRLQAPDISSGNNYPEAFQRLLEMELRANSKKTHPLAAAGRSQGMYGHELDMGFRYR</sequence>
<protein>
    <submittedName>
        <fullName evidence="2">Uncharacterized protein</fullName>
    </submittedName>
</protein>
<keyword evidence="3" id="KW-1185">Reference proteome</keyword>
<feature type="compositionally biased region" description="Basic and acidic residues" evidence="1">
    <location>
        <begin position="143"/>
        <end position="166"/>
    </location>
</feature>
<evidence type="ECO:0000256" key="1">
    <source>
        <dbReference type="SAM" id="MobiDB-lite"/>
    </source>
</evidence>